<feature type="non-terminal residue" evidence="1">
    <location>
        <position position="1"/>
    </location>
</feature>
<dbReference type="AlphaFoldDB" id="A0A498K9B7"/>
<dbReference type="EMBL" id="RDQH01000330">
    <property type="protein sequence ID" value="RXI02203.1"/>
    <property type="molecule type" value="Genomic_DNA"/>
</dbReference>
<sequence>SSTYGTSLSAPNVQEIAQSDHLHVPQRYLIKNQEDMPKRDNHMKVLQDMNDAAETFFHLPLEKRLLMTSDDIQGNMHVYVVSEEQVQDWSDSPCLIVYPSQYRKLIYWPTTLEKFAY</sequence>
<evidence type="ECO:0000313" key="2">
    <source>
        <dbReference type="Proteomes" id="UP000290289"/>
    </source>
</evidence>
<comment type="caution">
    <text evidence="1">The sequence shown here is derived from an EMBL/GenBank/DDBJ whole genome shotgun (WGS) entry which is preliminary data.</text>
</comment>
<organism evidence="1 2">
    <name type="scientific">Malus domestica</name>
    <name type="common">Apple</name>
    <name type="synonym">Pyrus malus</name>
    <dbReference type="NCBI Taxonomy" id="3750"/>
    <lineage>
        <taxon>Eukaryota</taxon>
        <taxon>Viridiplantae</taxon>
        <taxon>Streptophyta</taxon>
        <taxon>Embryophyta</taxon>
        <taxon>Tracheophyta</taxon>
        <taxon>Spermatophyta</taxon>
        <taxon>Magnoliopsida</taxon>
        <taxon>eudicotyledons</taxon>
        <taxon>Gunneridae</taxon>
        <taxon>Pentapetalae</taxon>
        <taxon>rosids</taxon>
        <taxon>fabids</taxon>
        <taxon>Rosales</taxon>
        <taxon>Rosaceae</taxon>
        <taxon>Amygdaloideae</taxon>
        <taxon>Maleae</taxon>
        <taxon>Malus</taxon>
    </lineage>
</organism>
<dbReference type="Proteomes" id="UP000290289">
    <property type="component" value="Chromosome 4"/>
</dbReference>
<dbReference type="InterPro" id="IPR027443">
    <property type="entry name" value="IPNS-like_sf"/>
</dbReference>
<gene>
    <name evidence="1" type="ORF">DVH24_026733</name>
</gene>
<dbReference type="SUPFAM" id="SSF51197">
    <property type="entry name" value="Clavaminate synthase-like"/>
    <property type="match status" value="1"/>
</dbReference>
<proteinExistence type="predicted"/>
<accession>A0A498K9B7</accession>
<protein>
    <submittedName>
        <fullName evidence="1">Uncharacterized protein</fullName>
    </submittedName>
</protein>
<dbReference type="Gene3D" id="2.60.120.330">
    <property type="entry name" value="B-lactam Antibiotic, Isopenicillin N Synthase, Chain"/>
    <property type="match status" value="1"/>
</dbReference>
<keyword evidence="2" id="KW-1185">Reference proteome</keyword>
<evidence type="ECO:0000313" key="1">
    <source>
        <dbReference type="EMBL" id="RXI02203.1"/>
    </source>
</evidence>
<reference evidence="1 2" key="1">
    <citation type="submission" date="2018-10" db="EMBL/GenBank/DDBJ databases">
        <title>A high-quality apple genome assembly.</title>
        <authorList>
            <person name="Hu J."/>
        </authorList>
    </citation>
    <scope>NUCLEOTIDE SEQUENCE [LARGE SCALE GENOMIC DNA]</scope>
    <source>
        <strain evidence="2">cv. HFTH1</strain>
        <tissue evidence="1">Young leaf</tissue>
    </source>
</reference>
<name>A0A498K9B7_MALDO</name>